<dbReference type="Pfam" id="PF00441">
    <property type="entry name" value="Acyl-CoA_dh_1"/>
    <property type="match status" value="1"/>
</dbReference>
<evidence type="ECO:0000259" key="10">
    <source>
        <dbReference type="Pfam" id="PF02771"/>
    </source>
</evidence>
<comment type="similarity">
    <text evidence="2 6">Belongs to the acyl-CoA dehydrogenase family.</text>
</comment>
<dbReference type="CDD" id="cd00567">
    <property type="entry name" value="ACAD"/>
    <property type="match status" value="1"/>
</dbReference>
<comment type="cofactor">
    <cofactor evidence="1 6">
        <name>FAD</name>
        <dbReference type="ChEBI" id="CHEBI:57692"/>
    </cofactor>
</comment>
<dbReference type="Gene3D" id="2.40.110.10">
    <property type="entry name" value="Butyryl-CoA Dehydrogenase, subunit A, domain 2"/>
    <property type="match status" value="1"/>
</dbReference>
<gene>
    <name evidence="11" type="ORF">EV213_105144</name>
</gene>
<evidence type="ECO:0000313" key="12">
    <source>
        <dbReference type="Proteomes" id="UP000295632"/>
    </source>
</evidence>
<feature type="domain" description="Acyl-CoA dehydrogenase/oxidase N-terminal" evidence="10">
    <location>
        <begin position="22"/>
        <end position="100"/>
    </location>
</feature>
<dbReference type="InterPro" id="IPR036250">
    <property type="entry name" value="AcylCo_DH-like_C"/>
</dbReference>
<dbReference type="GO" id="GO:0050660">
    <property type="term" value="F:flavin adenine dinucleotide binding"/>
    <property type="evidence" value="ECO:0007669"/>
    <property type="project" value="InterPro"/>
</dbReference>
<dbReference type="InterPro" id="IPR046373">
    <property type="entry name" value="Acyl-CoA_Oxase/DH_mid-dom_sf"/>
</dbReference>
<dbReference type="FunFam" id="2.40.110.10:FF:000020">
    <property type="entry name" value="Putative acyl-CoA dehydrogenase YdbM"/>
    <property type="match status" value="1"/>
</dbReference>
<proteinExistence type="inferred from homology"/>
<dbReference type="PIRSF" id="PIRSF016578">
    <property type="entry name" value="HsaA"/>
    <property type="match status" value="1"/>
</dbReference>
<dbReference type="Pfam" id="PF02771">
    <property type="entry name" value="Acyl-CoA_dh_N"/>
    <property type="match status" value="1"/>
</dbReference>
<comment type="caution">
    <text evidence="11">The sequence shown here is derived from an EMBL/GenBank/DDBJ whole genome shotgun (WGS) entry which is preliminary data.</text>
</comment>
<dbReference type="SUPFAM" id="SSF47203">
    <property type="entry name" value="Acyl-CoA dehydrogenase C-terminal domain-like"/>
    <property type="match status" value="1"/>
</dbReference>
<keyword evidence="12" id="KW-1185">Reference proteome</keyword>
<dbReference type="InterPro" id="IPR009075">
    <property type="entry name" value="AcylCo_DH/oxidase_C"/>
</dbReference>
<evidence type="ECO:0000256" key="6">
    <source>
        <dbReference type="RuleBase" id="RU362125"/>
    </source>
</evidence>
<dbReference type="PANTHER" id="PTHR43884">
    <property type="entry name" value="ACYL-COA DEHYDROGENASE"/>
    <property type="match status" value="1"/>
</dbReference>
<dbReference type="InterPro" id="IPR009100">
    <property type="entry name" value="AcylCoA_DH/oxidase_NM_dom_sf"/>
</dbReference>
<organism evidence="11 12">
    <name type="scientific">Aureibacillus halotolerans</name>
    <dbReference type="NCBI Taxonomy" id="1508390"/>
    <lineage>
        <taxon>Bacteria</taxon>
        <taxon>Bacillati</taxon>
        <taxon>Bacillota</taxon>
        <taxon>Bacilli</taxon>
        <taxon>Bacillales</taxon>
        <taxon>Bacillaceae</taxon>
        <taxon>Aureibacillus</taxon>
    </lineage>
</organism>
<dbReference type="Gene3D" id="1.10.540.10">
    <property type="entry name" value="Acyl-CoA dehydrogenase/oxidase, N-terminal domain"/>
    <property type="match status" value="1"/>
</dbReference>
<dbReference type="InterPro" id="IPR013786">
    <property type="entry name" value="AcylCoA_DH/ox_N"/>
</dbReference>
<evidence type="ECO:0000256" key="4">
    <source>
        <dbReference type="ARBA" id="ARBA00022827"/>
    </source>
</evidence>
<evidence type="ECO:0000256" key="2">
    <source>
        <dbReference type="ARBA" id="ARBA00009347"/>
    </source>
</evidence>
<evidence type="ECO:0000256" key="1">
    <source>
        <dbReference type="ARBA" id="ARBA00001974"/>
    </source>
</evidence>
<dbReference type="Gene3D" id="1.20.140.10">
    <property type="entry name" value="Butyryl-CoA Dehydrogenase, subunit A, domain 3"/>
    <property type="match status" value="1"/>
</dbReference>
<evidence type="ECO:0000256" key="5">
    <source>
        <dbReference type="ARBA" id="ARBA00023002"/>
    </source>
</evidence>
<feature type="domain" description="Acyl-CoA dehydrogenase/oxidase C-terminal" evidence="8">
    <location>
        <begin position="247"/>
        <end position="361"/>
    </location>
</feature>
<dbReference type="Proteomes" id="UP000295632">
    <property type="component" value="Unassembled WGS sequence"/>
</dbReference>
<feature type="region of interest" description="Disordered" evidence="7">
    <location>
        <begin position="129"/>
        <end position="149"/>
    </location>
</feature>
<evidence type="ECO:0000256" key="3">
    <source>
        <dbReference type="ARBA" id="ARBA00022630"/>
    </source>
</evidence>
<evidence type="ECO:0000313" key="11">
    <source>
        <dbReference type="EMBL" id="TDQ40798.1"/>
    </source>
</evidence>
<dbReference type="SUPFAM" id="SSF56645">
    <property type="entry name" value="Acyl-CoA dehydrogenase NM domain-like"/>
    <property type="match status" value="1"/>
</dbReference>
<dbReference type="GO" id="GO:0003995">
    <property type="term" value="F:acyl-CoA dehydrogenase activity"/>
    <property type="evidence" value="ECO:0007669"/>
    <property type="project" value="TreeGrafter"/>
</dbReference>
<keyword evidence="4 6" id="KW-0274">FAD</keyword>
<dbReference type="Pfam" id="PF02770">
    <property type="entry name" value="Acyl-CoA_dh_M"/>
    <property type="match status" value="1"/>
</dbReference>
<name>A0A4R6U2Y5_9BACI</name>
<dbReference type="InterPro" id="IPR037069">
    <property type="entry name" value="AcylCoA_DH/ox_N_sf"/>
</dbReference>
<accession>A0A4R6U2Y5</accession>
<evidence type="ECO:0000259" key="8">
    <source>
        <dbReference type="Pfam" id="PF00441"/>
    </source>
</evidence>
<dbReference type="PANTHER" id="PTHR43884:SF25">
    <property type="entry name" value="ACYL-COA DEHYDROGENASE YDBM-RELATED"/>
    <property type="match status" value="1"/>
</dbReference>
<dbReference type="EMBL" id="SNYJ01000005">
    <property type="protein sequence ID" value="TDQ40798.1"/>
    <property type="molecule type" value="Genomic_DNA"/>
</dbReference>
<dbReference type="AlphaFoldDB" id="A0A4R6U2Y5"/>
<dbReference type="RefSeq" id="WP_133579994.1">
    <property type="nucleotide sequence ID" value="NZ_SNYJ01000005.1"/>
</dbReference>
<protein>
    <submittedName>
        <fullName evidence="11">Alkylation response protein AidB-like acyl-CoA dehydrogenase</fullName>
    </submittedName>
</protein>
<evidence type="ECO:0000256" key="7">
    <source>
        <dbReference type="SAM" id="MobiDB-lite"/>
    </source>
</evidence>
<keyword evidence="5 6" id="KW-0560">Oxidoreductase</keyword>
<sequence length="388" mass="43464">MAKQLFATTEFQNHWLNKLETLRQDIESSAQENDEKSRFPKDNIQQLVDIGYSALALPKAYGGEGCSIADLVLFQETLGSMDGATALSIGWHMGVVGEIYEKRQWTEEQLQFFAEEIKKGAIVNRAVSEAQTGSPTRGGKPGTQATREGDHWVINGEKTFTTMSPFLTYYLIGAWIEEKNTMGFFLVHRDTPGISIRENWNVIGMRGTESHNLILDHVKVPDNRLVEAQQGPRGNNVNGWMLHIPSTYLGIAQAARDYAVKFATEHSPNSIEGTISDLPNVQNLIGQMDLELTQSRFVIYGTARAYYNETTRSLVANEIGVSKYTVVNHAITTIDKAMRLVGAKSLELDRPLQRYYRDIRAGLHNPPMDDVTISKLAKTAIDEIKNRQ</sequence>
<keyword evidence="3 6" id="KW-0285">Flavoprotein</keyword>
<reference evidence="11 12" key="1">
    <citation type="submission" date="2019-03" db="EMBL/GenBank/DDBJ databases">
        <title>Genomic Encyclopedia of Type Strains, Phase IV (KMG-IV): sequencing the most valuable type-strain genomes for metagenomic binning, comparative biology and taxonomic classification.</title>
        <authorList>
            <person name="Goeker M."/>
        </authorList>
    </citation>
    <scope>NUCLEOTIDE SEQUENCE [LARGE SCALE GENOMIC DNA]</scope>
    <source>
        <strain evidence="11 12">DSM 28697</strain>
    </source>
</reference>
<feature type="domain" description="Acyl-CoA oxidase/dehydrogenase middle" evidence="9">
    <location>
        <begin position="126"/>
        <end position="218"/>
    </location>
</feature>
<dbReference type="InterPro" id="IPR006091">
    <property type="entry name" value="Acyl-CoA_Oxase/DH_mid-dom"/>
</dbReference>
<evidence type="ECO:0000259" key="9">
    <source>
        <dbReference type="Pfam" id="PF02770"/>
    </source>
</evidence>
<dbReference type="OrthoDB" id="9785203at2"/>